<dbReference type="SUPFAM" id="SSF54593">
    <property type="entry name" value="Glyoxalase/Bleomycin resistance protein/Dihydroxybiphenyl dioxygenase"/>
    <property type="match status" value="1"/>
</dbReference>
<dbReference type="RefSeq" id="WP_344299688.1">
    <property type="nucleotide sequence ID" value="NZ_BAAAQW010000005.1"/>
</dbReference>
<dbReference type="PANTHER" id="PTHR35908">
    <property type="entry name" value="HYPOTHETICAL FUSION PROTEIN"/>
    <property type="match status" value="1"/>
</dbReference>
<organism evidence="2 3">
    <name type="scientific">Sinomonas flava</name>
    <dbReference type="NCBI Taxonomy" id="496857"/>
    <lineage>
        <taxon>Bacteria</taxon>
        <taxon>Bacillati</taxon>
        <taxon>Actinomycetota</taxon>
        <taxon>Actinomycetes</taxon>
        <taxon>Micrococcales</taxon>
        <taxon>Micrococcaceae</taxon>
        <taxon>Sinomonas</taxon>
    </lineage>
</organism>
<dbReference type="EMBL" id="BAAAQW010000005">
    <property type="protein sequence ID" value="GAA2200517.1"/>
    <property type="molecule type" value="Genomic_DNA"/>
</dbReference>
<name>A0ABN3BUP2_9MICC</name>
<evidence type="ECO:0000259" key="1">
    <source>
        <dbReference type="PROSITE" id="PS51819"/>
    </source>
</evidence>
<dbReference type="InterPro" id="IPR029068">
    <property type="entry name" value="Glyas_Bleomycin-R_OHBP_Dase"/>
</dbReference>
<comment type="caution">
    <text evidence="2">The sequence shown here is derived from an EMBL/GenBank/DDBJ whole genome shotgun (WGS) entry which is preliminary data.</text>
</comment>
<proteinExistence type="predicted"/>
<protein>
    <submittedName>
        <fullName evidence="2">VOC family protein</fullName>
    </submittedName>
</protein>
<evidence type="ECO:0000313" key="3">
    <source>
        <dbReference type="Proteomes" id="UP001500432"/>
    </source>
</evidence>
<dbReference type="InterPro" id="IPR037523">
    <property type="entry name" value="VOC_core"/>
</dbReference>
<sequence>MSPLIQYHATVLGTPDPQAAARFYANLLGWELGDDEREWATVLNPAGGPKLSFQFEEDFERPVWPEEPGKQQMMMHLDLLVDDLEKAAAHAKECGARRADHQPQDDVLVFFDPDGHPFCLFEN</sequence>
<feature type="domain" description="VOC" evidence="1">
    <location>
        <begin position="6"/>
        <end position="123"/>
    </location>
</feature>
<dbReference type="Proteomes" id="UP001500432">
    <property type="component" value="Unassembled WGS sequence"/>
</dbReference>
<accession>A0ABN3BUP2</accession>
<dbReference type="Pfam" id="PF18029">
    <property type="entry name" value="Glyoxalase_6"/>
    <property type="match status" value="1"/>
</dbReference>
<gene>
    <name evidence="2" type="ORF">GCM10009849_21400</name>
</gene>
<dbReference type="PROSITE" id="PS51819">
    <property type="entry name" value="VOC"/>
    <property type="match status" value="1"/>
</dbReference>
<dbReference type="InterPro" id="IPR041581">
    <property type="entry name" value="Glyoxalase_6"/>
</dbReference>
<dbReference type="PANTHER" id="PTHR35908:SF1">
    <property type="entry name" value="CONSERVED PROTEIN"/>
    <property type="match status" value="1"/>
</dbReference>
<dbReference type="Gene3D" id="3.10.180.10">
    <property type="entry name" value="2,3-Dihydroxybiphenyl 1,2-Dioxygenase, domain 1"/>
    <property type="match status" value="1"/>
</dbReference>
<dbReference type="CDD" id="cd06587">
    <property type="entry name" value="VOC"/>
    <property type="match status" value="1"/>
</dbReference>
<evidence type="ECO:0000313" key="2">
    <source>
        <dbReference type="EMBL" id="GAA2200517.1"/>
    </source>
</evidence>
<reference evidence="2 3" key="1">
    <citation type="journal article" date="2019" name="Int. J. Syst. Evol. Microbiol.">
        <title>The Global Catalogue of Microorganisms (GCM) 10K type strain sequencing project: providing services to taxonomists for standard genome sequencing and annotation.</title>
        <authorList>
            <consortium name="The Broad Institute Genomics Platform"/>
            <consortium name="The Broad Institute Genome Sequencing Center for Infectious Disease"/>
            <person name="Wu L."/>
            <person name="Ma J."/>
        </authorList>
    </citation>
    <scope>NUCLEOTIDE SEQUENCE [LARGE SCALE GENOMIC DNA]</scope>
    <source>
        <strain evidence="2 3">JCM 16034</strain>
    </source>
</reference>
<keyword evidence="3" id="KW-1185">Reference proteome</keyword>